<sequence>MTFILNILHRDMSILAADRKAIAGELEAAAHAMSASAEVRDFNKITLNSSICLAVGISGNTHEHYYLPEISLSASVNDVLSKIRKNMEYVLRVNKRSGLKSLSPFMVNQCIATFFDKDADMYCTNTFLFSPVQNQTRLHSGGEVAKIFYAGSGSKYFEEAVGMECIESFLSSTKNSCTPAECVPWMQDAYERVSARDNYSGSGAMFVVSTRSNPRFSEWNAAINSLQARRP</sequence>
<accession>A0ABT5YAJ8</accession>
<organism evidence="1 2">
    <name type="scientific">Marinobacter iranensis</name>
    <dbReference type="NCBI Taxonomy" id="2962607"/>
    <lineage>
        <taxon>Bacteria</taxon>
        <taxon>Pseudomonadati</taxon>
        <taxon>Pseudomonadota</taxon>
        <taxon>Gammaproteobacteria</taxon>
        <taxon>Pseudomonadales</taxon>
        <taxon>Marinobacteraceae</taxon>
        <taxon>Marinobacter</taxon>
    </lineage>
</organism>
<evidence type="ECO:0000313" key="2">
    <source>
        <dbReference type="Proteomes" id="UP001143391"/>
    </source>
</evidence>
<protein>
    <submittedName>
        <fullName evidence="1">Uncharacterized protein</fullName>
    </submittedName>
</protein>
<proteinExistence type="predicted"/>
<keyword evidence="2" id="KW-1185">Reference proteome</keyword>
<reference evidence="1" key="1">
    <citation type="submission" date="2022-07" db="EMBL/GenBank/DDBJ databases">
        <title>Marinobacter iranensis a new bacterium isolate from a hipersaline lake in Iran.</title>
        <authorList>
            <person name="Mohammad A.M.A."/>
            <person name="Cristina S.-P."/>
            <person name="Antonio V."/>
        </authorList>
    </citation>
    <scope>NUCLEOTIDE SEQUENCE</scope>
    <source>
        <strain evidence="1">71-i</strain>
    </source>
</reference>
<dbReference type="RefSeq" id="WP_275706240.1">
    <property type="nucleotide sequence ID" value="NZ_JANCMW010000005.1"/>
</dbReference>
<name>A0ABT5YAJ8_9GAMM</name>
<dbReference type="Proteomes" id="UP001143391">
    <property type="component" value="Unassembled WGS sequence"/>
</dbReference>
<evidence type="ECO:0000313" key="1">
    <source>
        <dbReference type="EMBL" id="MDF0750695.1"/>
    </source>
</evidence>
<comment type="caution">
    <text evidence="1">The sequence shown here is derived from an EMBL/GenBank/DDBJ whole genome shotgun (WGS) entry which is preliminary data.</text>
</comment>
<dbReference type="EMBL" id="JANCMW010000005">
    <property type="protein sequence ID" value="MDF0750695.1"/>
    <property type="molecule type" value="Genomic_DNA"/>
</dbReference>
<gene>
    <name evidence="1" type="ORF">NLU14_10685</name>
</gene>